<dbReference type="OrthoDB" id="6425998at2759"/>
<sequence length="384" mass="44737">MWKFLVLSLIAFNGLMAYEDAYLSSEDSYVLKERMLVYVQILTTNGIYTPLETYPNSQNSANTWKDGFGTLTRLGKLQHYELGKVLRDYYRNFITSSPVEIDEFSSAEDRSTHSLLCMLASLYAPTDDWQFLPGFKWQPIPVSYLDSDDIFFRYPENCETQLIDLEKLYTTSPGKDFIEKDKFHYSLWSNHSGMLIENWNDVAYLFDILEKERTLGLKVPAWASKYWHHLERLTDAAHGWNYQTVRSLQLKIGPLLQFMTVRMRAKKIVDDPTKVSVYMTHDWNLSAFLSAIRRYNGRRPPPGATVTIELYKESTSRFSVRMLFFNATHPELGRQEPHLLTLQNCEEYCPIETFAKHLEPLIPENFYSTCGQMLEVDSAYGSRL</sequence>
<accession>A0A2L2YRR3</accession>
<dbReference type="GO" id="GO:0003993">
    <property type="term" value="F:acid phosphatase activity"/>
    <property type="evidence" value="ECO:0007669"/>
    <property type="project" value="UniProtKB-EC"/>
</dbReference>
<dbReference type="AlphaFoldDB" id="A0A2L2YRR3"/>
<keyword evidence="6" id="KW-1015">Disulfide bond</keyword>
<evidence type="ECO:0000256" key="3">
    <source>
        <dbReference type="ARBA" id="ARBA00012646"/>
    </source>
</evidence>
<name>A0A2L2YRR3_PARTP</name>
<comment type="catalytic activity">
    <reaction evidence="1">
        <text>a phosphate monoester + H2O = an alcohol + phosphate</text>
        <dbReference type="Rhea" id="RHEA:15017"/>
        <dbReference type="ChEBI" id="CHEBI:15377"/>
        <dbReference type="ChEBI" id="CHEBI:30879"/>
        <dbReference type="ChEBI" id="CHEBI:43474"/>
        <dbReference type="ChEBI" id="CHEBI:67140"/>
        <dbReference type="EC" id="3.1.3.2"/>
    </reaction>
</comment>
<organism evidence="9">
    <name type="scientific">Parasteatoda tepidariorum</name>
    <name type="common">Common house spider</name>
    <name type="synonym">Achaearanea tepidariorum</name>
    <dbReference type="NCBI Taxonomy" id="114398"/>
    <lineage>
        <taxon>Eukaryota</taxon>
        <taxon>Metazoa</taxon>
        <taxon>Ecdysozoa</taxon>
        <taxon>Arthropoda</taxon>
        <taxon>Chelicerata</taxon>
        <taxon>Arachnida</taxon>
        <taxon>Araneae</taxon>
        <taxon>Araneomorphae</taxon>
        <taxon>Entelegynae</taxon>
        <taxon>Araneoidea</taxon>
        <taxon>Theridiidae</taxon>
        <taxon>Parasteatoda</taxon>
    </lineage>
</organism>
<dbReference type="Pfam" id="PF00328">
    <property type="entry name" value="His_Phos_2"/>
    <property type="match status" value="1"/>
</dbReference>
<dbReference type="PANTHER" id="PTHR11567">
    <property type="entry name" value="ACID PHOSPHATASE-RELATED"/>
    <property type="match status" value="1"/>
</dbReference>
<evidence type="ECO:0000256" key="4">
    <source>
        <dbReference type="ARBA" id="ARBA00022729"/>
    </source>
</evidence>
<proteinExistence type="evidence at transcript level"/>
<dbReference type="EC" id="3.1.3.2" evidence="3"/>
<evidence type="ECO:0000256" key="6">
    <source>
        <dbReference type="ARBA" id="ARBA00023157"/>
    </source>
</evidence>
<feature type="signal peptide" evidence="8">
    <location>
        <begin position="1"/>
        <end position="17"/>
    </location>
</feature>
<dbReference type="SUPFAM" id="SSF53254">
    <property type="entry name" value="Phosphoglycerate mutase-like"/>
    <property type="match status" value="1"/>
</dbReference>
<dbReference type="InterPro" id="IPR029033">
    <property type="entry name" value="His_PPase_superfam"/>
</dbReference>
<evidence type="ECO:0000256" key="1">
    <source>
        <dbReference type="ARBA" id="ARBA00000032"/>
    </source>
</evidence>
<keyword evidence="4 8" id="KW-0732">Signal</keyword>
<dbReference type="PANTHER" id="PTHR11567:SF211">
    <property type="entry name" value="PROSTATIC ACID PHOSPHATASE"/>
    <property type="match status" value="1"/>
</dbReference>
<dbReference type="Gene3D" id="3.40.50.1240">
    <property type="entry name" value="Phosphoglycerate mutase-like"/>
    <property type="match status" value="1"/>
</dbReference>
<dbReference type="InterPro" id="IPR000560">
    <property type="entry name" value="His_Pase_clade-2"/>
</dbReference>
<keyword evidence="7" id="KW-0325">Glycoprotein</keyword>
<reference evidence="9" key="1">
    <citation type="journal article" date="2016" name="Mol. Ecol. Resour.">
        <title>Evaluation of the impact of RNA preservation methods of spiders for de novo transcriptome assembly.</title>
        <authorList>
            <person name="Kono N."/>
            <person name="Nakamura H."/>
            <person name="Ito Y."/>
            <person name="Tomita M."/>
            <person name="Arakawa K."/>
        </authorList>
    </citation>
    <scope>NUCLEOTIDE SEQUENCE</scope>
    <source>
        <tissue evidence="9">Whole body</tissue>
    </source>
</reference>
<protein>
    <recommendedName>
        <fullName evidence="3">acid phosphatase</fullName>
        <ecNumber evidence="3">3.1.3.2</ecNumber>
    </recommendedName>
</protein>
<feature type="chain" id="PRO_5014733780" description="acid phosphatase" evidence="8">
    <location>
        <begin position="18"/>
        <end position="384"/>
    </location>
</feature>
<evidence type="ECO:0000256" key="2">
    <source>
        <dbReference type="ARBA" id="ARBA00005375"/>
    </source>
</evidence>
<evidence type="ECO:0000256" key="5">
    <source>
        <dbReference type="ARBA" id="ARBA00022801"/>
    </source>
</evidence>
<evidence type="ECO:0000256" key="8">
    <source>
        <dbReference type="SAM" id="SignalP"/>
    </source>
</evidence>
<evidence type="ECO:0000313" key="9">
    <source>
        <dbReference type="EMBL" id="LAA10821.1"/>
    </source>
</evidence>
<dbReference type="EMBL" id="IAAA01041871">
    <property type="protein sequence ID" value="LAA10821.1"/>
    <property type="molecule type" value="mRNA"/>
</dbReference>
<keyword evidence="5" id="KW-0378">Hydrolase</keyword>
<dbReference type="InterPro" id="IPR050645">
    <property type="entry name" value="Histidine_acid_phosphatase"/>
</dbReference>
<dbReference type="CDD" id="cd07061">
    <property type="entry name" value="HP_HAP_like"/>
    <property type="match status" value="1"/>
</dbReference>
<evidence type="ECO:0000256" key="7">
    <source>
        <dbReference type="ARBA" id="ARBA00023180"/>
    </source>
</evidence>
<comment type="similarity">
    <text evidence="2">Belongs to the histidine acid phosphatase family.</text>
</comment>